<feature type="transmembrane region" description="Helical" evidence="2">
    <location>
        <begin position="221"/>
        <end position="238"/>
    </location>
</feature>
<dbReference type="EMBL" id="FPJO01000036">
    <property type="protein sequence ID" value="SFY43409.1"/>
    <property type="molecule type" value="Genomic_DNA"/>
</dbReference>
<feature type="transmembrane region" description="Helical" evidence="2">
    <location>
        <begin position="413"/>
        <end position="432"/>
    </location>
</feature>
<feature type="transmembrane region" description="Helical" evidence="2">
    <location>
        <begin position="250"/>
        <end position="267"/>
    </location>
</feature>
<dbReference type="InterPro" id="IPR045691">
    <property type="entry name" value="DUF6056"/>
</dbReference>
<dbReference type="STRING" id="1893.SAMN02787144_103614"/>
<dbReference type="Proteomes" id="UP000181909">
    <property type="component" value="Unassembled WGS sequence"/>
</dbReference>
<organism evidence="3 4">
    <name type="scientific">Streptomyces atratus</name>
    <dbReference type="NCBI Taxonomy" id="1893"/>
    <lineage>
        <taxon>Bacteria</taxon>
        <taxon>Bacillati</taxon>
        <taxon>Actinomycetota</taxon>
        <taxon>Actinomycetes</taxon>
        <taxon>Kitasatosporales</taxon>
        <taxon>Streptomycetaceae</taxon>
        <taxon>Streptomyces</taxon>
    </lineage>
</organism>
<keyword evidence="2" id="KW-1133">Transmembrane helix</keyword>
<feature type="transmembrane region" description="Helical" evidence="2">
    <location>
        <begin position="199"/>
        <end position="215"/>
    </location>
</feature>
<accession>A0A1K2F6N0</accession>
<feature type="transmembrane region" description="Helical" evidence="2">
    <location>
        <begin position="143"/>
        <end position="160"/>
    </location>
</feature>
<feature type="compositionally biased region" description="Polar residues" evidence="1">
    <location>
        <begin position="1"/>
        <end position="11"/>
    </location>
</feature>
<gene>
    <name evidence="3" type="ORF">SAMN02787144_103614</name>
</gene>
<evidence type="ECO:0000256" key="2">
    <source>
        <dbReference type="SAM" id="Phobius"/>
    </source>
</evidence>
<feature type="transmembrane region" description="Helical" evidence="2">
    <location>
        <begin position="344"/>
        <end position="368"/>
    </location>
</feature>
<evidence type="ECO:0000256" key="1">
    <source>
        <dbReference type="SAM" id="MobiDB-lite"/>
    </source>
</evidence>
<evidence type="ECO:0000313" key="3">
    <source>
        <dbReference type="EMBL" id="SFY43409.1"/>
    </source>
</evidence>
<feature type="transmembrane region" description="Helical" evidence="2">
    <location>
        <begin position="111"/>
        <end position="131"/>
    </location>
</feature>
<feature type="transmembrane region" description="Helical" evidence="2">
    <location>
        <begin position="383"/>
        <end position="401"/>
    </location>
</feature>
<reference evidence="3 4" key="1">
    <citation type="submission" date="2016-11" db="EMBL/GenBank/DDBJ databases">
        <authorList>
            <person name="Jaros S."/>
            <person name="Januszkiewicz K."/>
            <person name="Wedrychowicz H."/>
        </authorList>
    </citation>
    <scope>NUCLEOTIDE SEQUENCE [LARGE SCALE GENOMIC DNA]</scope>
    <source>
        <strain evidence="3 4">OK807</strain>
    </source>
</reference>
<name>A0A1K2F6N0_STRAR</name>
<feature type="transmembrane region" description="Helical" evidence="2">
    <location>
        <begin position="33"/>
        <end position="55"/>
    </location>
</feature>
<proteinExistence type="predicted"/>
<feature type="region of interest" description="Disordered" evidence="1">
    <location>
        <begin position="1"/>
        <end position="31"/>
    </location>
</feature>
<dbReference type="Pfam" id="PF19528">
    <property type="entry name" value="DUF6056"/>
    <property type="match status" value="1"/>
</dbReference>
<feature type="transmembrane region" description="Helical" evidence="2">
    <location>
        <begin position="166"/>
        <end position="187"/>
    </location>
</feature>
<dbReference type="AlphaFoldDB" id="A0A1K2F6N0"/>
<evidence type="ECO:0000313" key="4">
    <source>
        <dbReference type="Proteomes" id="UP000181909"/>
    </source>
</evidence>
<protein>
    <submittedName>
        <fullName evidence="3">Uncharacterized protein</fullName>
    </submittedName>
</protein>
<sequence>MHMTTDTSEFAGTQAEGEESPGPEPGPGPARRWATIGTSGLALLPLALLGAAFWIGRLVRPGGDDWCFLPVVRDEGASGMIGKFFLDDNGRIANALLVIAYGFFGVPGQQWFALVSGVLMLGILWALIASALKRAGLTAPRGLALLVGATAAALFFLATPNPYKAFYWPASSVSHTVAPVLACAAVIPLLRARTRRGRDFALGVAYLAGIFIGTLSEETAIVAFVVLATVLLMSRWALPGAGRTRTRVWCVVAFAGVAVGTAILYMSPGARTRRERFGADSASMFGPEALTTALRAFGHVLGTVFTTWQYLGAVAVGVLLGLLVRGGERGTDVPDGSLCRRPLLLVLVGFLAFLVSGYLCVVVAYPAFGTSVVTASRIWGDFLLLYVLLLVGAGALLGRWLRARRWGIRTATAGVAAAMCAATCVGLAVPLFRLERQMEVRAQRWDRQDRALREGAARGARVLPYTPVPVSGMLEPFGNHGRRAWPAKCVAQYYHLEKITHSTRLP</sequence>
<keyword evidence="2" id="KW-0472">Membrane</keyword>
<keyword evidence="2" id="KW-0812">Transmembrane</keyword>
<feature type="transmembrane region" description="Helical" evidence="2">
    <location>
        <begin position="307"/>
        <end position="324"/>
    </location>
</feature>